<dbReference type="EC" id="2.7.11.1" evidence="2"/>
<feature type="compositionally biased region" description="Low complexity" evidence="12">
    <location>
        <begin position="353"/>
        <end position="366"/>
    </location>
</feature>
<dbReference type="FunFam" id="3.30.200.20:FF:000097">
    <property type="entry name" value="Probable serine/threonine-protein kinase nek1"/>
    <property type="match status" value="1"/>
</dbReference>
<dbReference type="PROSITE" id="PS00108">
    <property type="entry name" value="PROTEIN_KINASE_ST"/>
    <property type="match status" value="1"/>
</dbReference>
<evidence type="ECO:0000256" key="4">
    <source>
        <dbReference type="ARBA" id="ARBA00022679"/>
    </source>
</evidence>
<evidence type="ECO:0000256" key="12">
    <source>
        <dbReference type="SAM" id="MobiDB-lite"/>
    </source>
</evidence>
<comment type="similarity">
    <text evidence="1">Belongs to the protein kinase superfamily. NEK Ser/Thr protein kinase family. NIMA subfamily.</text>
</comment>
<dbReference type="RefSeq" id="XP_004995954.1">
    <property type="nucleotide sequence ID" value="XM_004995897.1"/>
</dbReference>
<dbReference type="Pfam" id="PF00069">
    <property type="entry name" value="Pkinase"/>
    <property type="match status" value="1"/>
</dbReference>
<dbReference type="KEGG" id="sre:PTSG_12012"/>
<feature type="compositionally biased region" description="Basic residues" evidence="12">
    <location>
        <begin position="343"/>
        <end position="352"/>
    </location>
</feature>
<dbReference type="EMBL" id="GL832961">
    <property type="protein sequence ID" value="EGD82718.1"/>
    <property type="molecule type" value="Genomic_DNA"/>
</dbReference>
<dbReference type="GO" id="GO:0004674">
    <property type="term" value="F:protein serine/threonine kinase activity"/>
    <property type="evidence" value="ECO:0007669"/>
    <property type="project" value="UniProtKB-KW"/>
</dbReference>
<reference evidence="14" key="1">
    <citation type="submission" date="2009-08" db="EMBL/GenBank/DDBJ databases">
        <title>Annotation of Salpingoeca rosetta.</title>
        <authorList>
            <consortium name="The Broad Institute Genome Sequencing Platform"/>
            <person name="Russ C."/>
            <person name="Cuomo C."/>
            <person name="Burger G."/>
            <person name="Gray M.W."/>
            <person name="Holland P.W.H."/>
            <person name="King N."/>
            <person name="Lang F.B.F."/>
            <person name="Roger A.J."/>
            <person name="Ruiz-Trillo I."/>
            <person name="Young S.K."/>
            <person name="Zeng Q."/>
            <person name="Gargeya S."/>
            <person name="Alvarado L."/>
            <person name="Berlin A."/>
            <person name="Chapman S.B."/>
            <person name="Chen Z."/>
            <person name="Freedman E."/>
            <person name="Gellesch M."/>
            <person name="Goldberg J."/>
            <person name="Griggs A."/>
            <person name="Gujja S."/>
            <person name="Heilman E."/>
            <person name="Heiman D."/>
            <person name="Howarth C."/>
            <person name="Mehta T."/>
            <person name="Neiman D."/>
            <person name="Pearson M."/>
            <person name="Roberts A."/>
            <person name="Saif S."/>
            <person name="Shea T."/>
            <person name="Shenoy N."/>
            <person name="Sisk P."/>
            <person name="Stolte C."/>
            <person name="Sykes S."/>
            <person name="White J."/>
            <person name="Yandava C."/>
            <person name="Haas B."/>
            <person name="Nusbaum C."/>
            <person name="Birren B."/>
        </authorList>
    </citation>
    <scope>NUCLEOTIDE SEQUENCE [LARGE SCALE GENOMIC DNA]</scope>
    <source>
        <strain evidence="14">ATCC 50818</strain>
    </source>
</reference>
<evidence type="ECO:0000313" key="14">
    <source>
        <dbReference type="EMBL" id="EGD82718.1"/>
    </source>
</evidence>
<accession>F2U502</accession>
<evidence type="ECO:0000256" key="8">
    <source>
        <dbReference type="ARBA" id="ARBA00047899"/>
    </source>
</evidence>
<name>F2U502_SALR5</name>
<evidence type="ECO:0000256" key="5">
    <source>
        <dbReference type="ARBA" id="ARBA00022741"/>
    </source>
</evidence>
<evidence type="ECO:0000256" key="6">
    <source>
        <dbReference type="ARBA" id="ARBA00022777"/>
    </source>
</evidence>
<dbReference type="Proteomes" id="UP000007799">
    <property type="component" value="Unassembled WGS sequence"/>
</dbReference>
<evidence type="ECO:0000256" key="3">
    <source>
        <dbReference type="ARBA" id="ARBA00022527"/>
    </source>
</evidence>
<evidence type="ECO:0000259" key="13">
    <source>
        <dbReference type="PROSITE" id="PS50011"/>
    </source>
</evidence>
<proteinExistence type="inferred from homology"/>
<dbReference type="Gene3D" id="3.30.200.20">
    <property type="entry name" value="Phosphorylase Kinase, domain 1"/>
    <property type="match status" value="1"/>
</dbReference>
<sequence>MGLADYIKKREIGKGSFGVVFLTECKHDRKRYVVKRIALERATTKEQRNAFQEAKLLSTLNHPNIVSHRESFISKDNAFLYIVMQYCEGGDLYTRLRQQAATGHLLPETQIMDWFVQIGLALQYLHDKNIMHRDLKTQNIFLTKKQVVKVGDLGIARVLDSEDDMATTVTGTPYYMSPELYARVPYNIKSDVWSFGCVMYEVATLKKAFNAKDYNALAFKVSKGQIQRLPSAYPDDMDTLFASMLAVEPDDRPTVKEILGSPYARKHMHRFVQQFAQRKAMAAPRSTSLPATPTDAVSASTKAKAIPQSVHRRVSTPREEGGSPASSRSSSQLATPTQDVLRQQRRLARQRKSMASQGEASSHSSSTIGSATPRNEPQQPWRQGEVEARHPANTEIEEEAGDDDDSEWEVSTDDAGSSEDEQEDDGHTDSTEPIRRHRRNEGRAAEAAQDELDETTCAELLELQLSFDVASALSPSPDVSFS</sequence>
<evidence type="ECO:0000256" key="2">
    <source>
        <dbReference type="ARBA" id="ARBA00012513"/>
    </source>
</evidence>
<feature type="compositionally biased region" description="Basic and acidic residues" evidence="12">
    <location>
        <begin position="425"/>
        <end position="434"/>
    </location>
</feature>
<keyword evidence="4" id="KW-0808">Transferase</keyword>
<dbReference type="PANTHER" id="PTHR44899">
    <property type="entry name" value="CAMK FAMILY PROTEIN KINASE"/>
    <property type="match status" value="1"/>
</dbReference>
<keyword evidence="7 10" id="KW-0067">ATP-binding</keyword>
<dbReference type="PROSITE" id="PS50011">
    <property type="entry name" value="PROTEIN_KINASE_DOM"/>
    <property type="match status" value="1"/>
</dbReference>
<dbReference type="OMA" id="HPNIVSH"/>
<dbReference type="InParanoid" id="F2U502"/>
<dbReference type="InterPro" id="IPR001245">
    <property type="entry name" value="Ser-Thr/Tyr_kinase_cat_dom"/>
</dbReference>
<dbReference type="InterPro" id="IPR051131">
    <property type="entry name" value="NEK_Ser/Thr_kinase_NIMA"/>
</dbReference>
<dbReference type="eggNOG" id="KOG0589">
    <property type="taxonomic scope" value="Eukaryota"/>
</dbReference>
<dbReference type="InterPro" id="IPR008271">
    <property type="entry name" value="Ser/Thr_kinase_AS"/>
</dbReference>
<dbReference type="InterPro" id="IPR011009">
    <property type="entry name" value="Kinase-like_dom_sf"/>
</dbReference>
<evidence type="ECO:0000256" key="7">
    <source>
        <dbReference type="ARBA" id="ARBA00022840"/>
    </source>
</evidence>
<dbReference type="SMART" id="SM00220">
    <property type="entry name" value="S_TKc"/>
    <property type="match status" value="1"/>
</dbReference>
<feature type="compositionally biased region" description="Polar residues" evidence="12">
    <location>
        <begin position="285"/>
        <end position="301"/>
    </location>
</feature>
<evidence type="ECO:0000313" key="15">
    <source>
        <dbReference type="Proteomes" id="UP000007799"/>
    </source>
</evidence>
<dbReference type="InterPro" id="IPR017441">
    <property type="entry name" value="Protein_kinase_ATP_BS"/>
</dbReference>
<dbReference type="PRINTS" id="PR00109">
    <property type="entry name" value="TYRKINASE"/>
</dbReference>
<dbReference type="OrthoDB" id="248923at2759"/>
<dbReference type="GO" id="GO:0005524">
    <property type="term" value="F:ATP binding"/>
    <property type="evidence" value="ECO:0007669"/>
    <property type="project" value="UniProtKB-UniRule"/>
</dbReference>
<dbReference type="GeneID" id="16076541"/>
<dbReference type="CDD" id="cd08215">
    <property type="entry name" value="STKc_Nek"/>
    <property type="match status" value="1"/>
</dbReference>
<keyword evidence="6 14" id="KW-0418">Kinase</keyword>
<dbReference type="Gene3D" id="1.10.510.10">
    <property type="entry name" value="Transferase(Phosphotransferase) domain 1"/>
    <property type="match status" value="1"/>
</dbReference>
<gene>
    <name evidence="14" type="ORF">PTSG_12012</name>
</gene>
<feature type="compositionally biased region" description="Polar residues" evidence="12">
    <location>
        <begin position="367"/>
        <end position="381"/>
    </location>
</feature>
<feature type="compositionally biased region" description="Acidic residues" evidence="12">
    <location>
        <begin position="395"/>
        <end position="424"/>
    </location>
</feature>
<feature type="domain" description="Protein kinase" evidence="13">
    <location>
        <begin position="6"/>
        <end position="272"/>
    </location>
</feature>
<evidence type="ECO:0000256" key="9">
    <source>
        <dbReference type="ARBA" id="ARBA00048679"/>
    </source>
</evidence>
<comment type="catalytic activity">
    <reaction evidence="9">
        <text>L-seryl-[protein] + ATP = O-phospho-L-seryl-[protein] + ADP + H(+)</text>
        <dbReference type="Rhea" id="RHEA:17989"/>
        <dbReference type="Rhea" id="RHEA-COMP:9863"/>
        <dbReference type="Rhea" id="RHEA-COMP:11604"/>
        <dbReference type="ChEBI" id="CHEBI:15378"/>
        <dbReference type="ChEBI" id="CHEBI:29999"/>
        <dbReference type="ChEBI" id="CHEBI:30616"/>
        <dbReference type="ChEBI" id="CHEBI:83421"/>
        <dbReference type="ChEBI" id="CHEBI:456216"/>
        <dbReference type="EC" id="2.7.11.1"/>
    </reaction>
</comment>
<organism evidence="15">
    <name type="scientific">Salpingoeca rosetta (strain ATCC 50818 / BSB-021)</name>
    <dbReference type="NCBI Taxonomy" id="946362"/>
    <lineage>
        <taxon>Eukaryota</taxon>
        <taxon>Choanoflagellata</taxon>
        <taxon>Craspedida</taxon>
        <taxon>Salpingoecidae</taxon>
        <taxon>Salpingoeca</taxon>
    </lineage>
</organism>
<keyword evidence="15" id="KW-1185">Reference proteome</keyword>
<evidence type="ECO:0000256" key="11">
    <source>
        <dbReference type="RuleBase" id="RU000304"/>
    </source>
</evidence>
<dbReference type="SUPFAM" id="SSF56112">
    <property type="entry name" value="Protein kinase-like (PK-like)"/>
    <property type="match status" value="1"/>
</dbReference>
<comment type="catalytic activity">
    <reaction evidence="8">
        <text>L-threonyl-[protein] + ATP = O-phospho-L-threonyl-[protein] + ADP + H(+)</text>
        <dbReference type="Rhea" id="RHEA:46608"/>
        <dbReference type="Rhea" id="RHEA-COMP:11060"/>
        <dbReference type="Rhea" id="RHEA-COMP:11605"/>
        <dbReference type="ChEBI" id="CHEBI:15378"/>
        <dbReference type="ChEBI" id="CHEBI:30013"/>
        <dbReference type="ChEBI" id="CHEBI:30616"/>
        <dbReference type="ChEBI" id="CHEBI:61977"/>
        <dbReference type="ChEBI" id="CHEBI:456216"/>
        <dbReference type="EC" id="2.7.11.1"/>
    </reaction>
</comment>
<protein>
    <recommendedName>
        <fullName evidence="2">non-specific serine/threonine protein kinase</fullName>
        <ecNumber evidence="2">2.7.11.1</ecNumber>
    </recommendedName>
</protein>
<feature type="region of interest" description="Disordered" evidence="12">
    <location>
        <begin position="275"/>
        <end position="453"/>
    </location>
</feature>
<dbReference type="PANTHER" id="PTHR44899:SF7">
    <property type="entry name" value="NIMA-RELATED KINASE"/>
    <property type="match status" value="1"/>
</dbReference>
<dbReference type="InterPro" id="IPR000719">
    <property type="entry name" value="Prot_kinase_dom"/>
</dbReference>
<keyword evidence="5 10" id="KW-0547">Nucleotide-binding</keyword>
<evidence type="ECO:0000256" key="1">
    <source>
        <dbReference type="ARBA" id="ARBA00010886"/>
    </source>
</evidence>
<keyword evidence="3 11" id="KW-0723">Serine/threonine-protein kinase</keyword>
<dbReference type="STRING" id="946362.F2U502"/>
<dbReference type="PROSITE" id="PS00107">
    <property type="entry name" value="PROTEIN_KINASE_ATP"/>
    <property type="match status" value="1"/>
</dbReference>
<evidence type="ECO:0000256" key="10">
    <source>
        <dbReference type="PROSITE-ProRule" id="PRU10141"/>
    </source>
</evidence>
<feature type="binding site" evidence="10">
    <location>
        <position position="35"/>
    </location>
    <ligand>
        <name>ATP</name>
        <dbReference type="ChEBI" id="CHEBI:30616"/>
    </ligand>
</feature>
<dbReference type="AlphaFoldDB" id="F2U502"/>